<evidence type="ECO:0000313" key="1">
    <source>
        <dbReference type="EMBL" id="CAG8811797.1"/>
    </source>
</evidence>
<protein>
    <submittedName>
        <fullName evidence="1">25661_t:CDS:1</fullName>
    </submittedName>
</protein>
<gene>
    <name evidence="1" type="ORF">DERYTH_LOCUS25517</name>
</gene>
<dbReference type="AlphaFoldDB" id="A0A9N9K5Z2"/>
<name>A0A9N9K5Z2_9GLOM</name>
<evidence type="ECO:0000313" key="2">
    <source>
        <dbReference type="Proteomes" id="UP000789405"/>
    </source>
</evidence>
<accession>A0A9N9K5Z2</accession>
<reference evidence="1" key="1">
    <citation type="submission" date="2021-06" db="EMBL/GenBank/DDBJ databases">
        <authorList>
            <person name="Kallberg Y."/>
            <person name="Tangrot J."/>
            <person name="Rosling A."/>
        </authorList>
    </citation>
    <scope>NUCLEOTIDE SEQUENCE</scope>
    <source>
        <strain evidence="1">MA453B</strain>
    </source>
</reference>
<dbReference type="Proteomes" id="UP000789405">
    <property type="component" value="Unassembled WGS sequence"/>
</dbReference>
<feature type="non-terminal residue" evidence="1">
    <location>
        <position position="56"/>
    </location>
</feature>
<proteinExistence type="predicted"/>
<comment type="caution">
    <text evidence="1">The sequence shown here is derived from an EMBL/GenBank/DDBJ whole genome shotgun (WGS) entry which is preliminary data.</text>
</comment>
<organism evidence="1 2">
    <name type="scientific">Dentiscutata erythropus</name>
    <dbReference type="NCBI Taxonomy" id="1348616"/>
    <lineage>
        <taxon>Eukaryota</taxon>
        <taxon>Fungi</taxon>
        <taxon>Fungi incertae sedis</taxon>
        <taxon>Mucoromycota</taxon>
        <taxon>Glomeromycotina</taxon>
        <taxon>Glomeromycetes</taxon>
        <taxon>Diversisporales</taxon>
        <taxon>Gigasporaceae</taxon>
        <taxon>Dentiscutata</taxon>
    </lineage>
</organism>
<keyword evidence="2" id="KW-1185">Reference proteome</keyword>
<sequence>ANPRNSSAPTSLFAFRMFTLKKKWFINMLRIETYKRIKNDTKTLHQNLASFREYLS</sequence>
<feature type="non-terminal residue" evidence="1">
    <location>
        <position position="1"/>
    </location>
</feature>
<dbReference type="EMBL" id="CAJVPY010047997">
    <property type="protein sequence ID" value="CAG8811797.1"/>
    <property type="molecule type" value="Genomic_DNA"/>
</dbReference>